<keyword evidence="1" id="KW-0472">Membrane</keyword>
<dbReference type="AlphaFoldDB" id="A0AAU9J497"/>
<keyword evidence="1" id="KW-0812">Transmembrane</keyword>
<dbReference type="Proteomes" id="UP001162131">
    <property type="component" value="Unassembled WGS sequence"/>
</dbReference>
<comment type="caution">
    <text evidence="2">The sequence shown here is derived from an EMBL/GenBank/DDBJ whole genome shotgun (WGS) entry which is preliminary data.</text>
</comment>
<keyword evidence="3" id="KW-1185">Reference proteome</keyword>
<sequence>MLWIFMWIFRLDEKSKFVDFVNWLGDFLMPILGYLGFIPFISICLNIFVCDKPIGNSFADSFYHMTAVIFTE</sequence>
<dbReference type="EMBL" id="CAJZBQ010000021">
    <property type="protein sequence ID" value="CAG9319126.1"/>
    <property type="molecule type" value="Genomic_DNA"/>
</dbReference>
<feature type="transmembrane region" description="Helical" evidence="1">
    <location>
        <begin position="27"/>
        <end position="49"/>
    </location>
</feature>
<gene>
    <name evidence="2" type="ORF">BSTOLATCC_MIC22476</name>
</gene>
<evidence type="ECO:0000313" key="2">
    <source>
        <dbReference type="EMBL" id="CAG9319126.1"/>
    </source>
</evidence>
<accession>A0AAU9J497</accession>
<keyword evidence="1" id="KW-1133">Transmembrane helix</keyword>
<proteinExistence type="predicted"/>
<reference evidence="2" key="1">
    <citation type="submission" date="2021-09" db="EMBL/GenBank/DDBJ databases">
        <authorList>
            <consortium name="AG Swart"/>
            <person name="Singh M."/>
            <person name="Singh A."/>
            <person name="Seah K."/>
            <person name="Emmerich C."/>
        </authorList>
    </citation>
    <scope>NUCLEOTIDE SEQUENCE</scope>
    <source>
        <strain evidence="2">ATCC30299</strain>
    </source>
</reference>
<protein>
    <submittedName>
        <fullName evidence="2">Uncharacterized protein</fullName>
    </submittedName>
</protein>
<name>A0AAU9J497_9CILI</name>
<evidence type="ECO:0000256" key="1">
    <source>
        <dbReference type="SAM" id="Phobius"/>
    </source>
</evidence>
<organism evidence="2 3">
    <name type="scientific">Blepharisma stoltei</name>
    <dbReference type="NCBI Taxonomy" id="1481888"/>
    <lineage>
        <taxon>Eukaryota</taxon>
        <taxon>Sar</taxon>
        <taxon>Alveolata</taxon>
        <taxon>Ciliophora</taxon>
        <taxon>Postciliodesmatophora</taxon>
        <taxon>Heterotrichea</taxon>
        <taxon>Heterotrichida</taxon>
        <taxon>Blepharismidae</taxon>
        <taxon>Blepharisma</taxon>
    </lineage>
</organism>
<evidence type="ECO:0000313" key="3">
    <source>
        <dbReference type="Proteomes" id="UP001162131"/>
    </source>
</evidence>